<feature type="domain" description="Redoxin" evidence="2">
    <location>
        <begin position="112"/>
        <end position="229"/>
    </location>
</feature>
<evidence type="ECO:0000259" key="2">
    <source>
        <dbReference type="Pfam" id="PF08534"/>
    </source>
</evidence>
<feature type="region of interest" description="Disordered" evidence="1">
    <location>
        <begin position="1"/>
        <end position="104"/>
    </location>
</feature>
<dbReference type="EMBL" id="JMCC02000076">
    <property type="protein sequence ID" value="KIG14243.1"/>
    <property type="molecule type" value="Genomic_DNA"/>
</dbReference>
<reference evidence="3 4" key="1">
    <citation type="submission" date="2014-12" db="EMBL/GenBank/DDBJ databases">
        <title>Genome assembly of Enhygromyxa salina DSM 15201.</title>
        <authorList>
            <person name="Sharma G."/>
            <person name="Subramanian S."/>
        </authorList>
    </citation>
    <scope>NUCLEOTIDE SEQUENCE [LARGE SCALE GENOMIC DNA]</scope>
    <source>
        <strain evidence="3 4">DSM 15201</strain>
    </source>
</reference>
<proteinExistence type="predicted"/>
<dbReference type="AlphaFoldDB" id="A0A0C1ZT96"/>
<comment type="caution">
    <text evidence="3">The sequence shown here is derived from an EMBL/GenBank/DDBJ whole genome shotgun (WGS) entry which is preliminary data.</text>
</comment>
<name>A0A0C1ZT96_9BACT</name>
<organism evidence="3 4">
    <name type="scientific">Enhygromyxa salina</name>
    <dbReference type="NCBI Taxonomy" id="215803"/>
    <lineage>
        <taxon>Bacteria</taxon>
        <taxon>Pseudomonadati</taxon>
        <taxon>Myxococcota</taxon>
        <taxon>Polyangia</taxon>
        <taxon>Nannocystales</taxon>
        <taxon>Nannocystaceae</taxon>
        <taxon>Enhygromyxa</taxon>
    </lineage>
</organism>
<dbReference type="GO" id="GO:0016491">
    <property type="term" value="F:oxidoreductase activity"/>
    <property type="evidence" value="ECO:0007669"/>
    <property type="project" value="InterPro"/>
</dbReference>
<protein>
    <submittedName>
        <fullName evidence="3">Multiple EGF-like-domain protein 3</fullName>
    </submittedName>
</protein>
<accession>A0A0C1ZT96</accession>
<sequence length="258" mass="27042">MCVPLLLACPSSEVDNADTETSGDGDGDGDPSGDGDGDGDPSGDGDGDPSGDGDGDPSGDGDGDGDPSGDGDGDGDPNCTGPNGTQPIPANAAQPDTPMSPGSTWAYFELEDFQPQSCNFGQTYSLETFKGRVTLFTLMRSTCEICQGTLEKLEQMQAQLTLKGHEVWFVALNQDGYADTQQEFIDRASFPLVQDTAQANAWGLMNEIGLGTDDIYIYDSNGVLHSYFNYADANPSIDLNTQSGWDTVYGAVIAALEG</sequence>
<gene>
    <name evidence="3" type="ORF">DB30_06992</name>
</gene>
<evidence type="ECO:0000256" key="1">
    <source>
        <dbReference type="SAM" id="MobiDB-lite"/>
    </source>
</evidence>
<feature type="compositionally biased region" description="Acidic residues" evidence="1">
    <location>
        <begin position="15"/>
        <end position="75"/>
    </location>
</feature>
<evidence type="ECO:0000313" key="3">
    <source>
        <dbReference type="EMBL" id="KIG14243.1"/>
    </source>
</evidence>
<dbReference type="Proteomes" id="UP000031599">
    <property type="component" value="Unassembled WGS sequence"/>
</dbReference>
<dbReference type="SUPFAM" id="SSF52833">
    <property type="entry name" value="Thioredoxin-like"/>
    <property type="match status" value="1"/>
</dbReference>
<dbReference type="InterPro" id="IPR013740">
    <property type="entry name" value="Redoxin"/>
</dbReference>
<dbReference type="Pfam" id="PF08534">
    <property type="entry name" value="Redoxin"/>
    <property type="match status" value="1"/>
</dbReference>
<evidence type="ECO:0000313" key="4">
    <source>
        <dbReference type="Proteomes" id="UP000031599"/>
    </source>
</evidence>
<dbReference type="InterPro" id="IPR036249">
    <property type="entry name" value="Thioredoxin-like_sf"/>
</dbReference>
<dbReference type="Gene3D" id="3.40.30.10">
    <property type="entry name" value="Glutaredoxin"/>
    <property type="match status" value="1"/>
</dbReference>